<dbReference type="InterPro" id="IPR003099">
    <property type="entry name" value="Prephen_DH"/>
</dbReference>
<dbReference type="GO" id="GO:0008977">
    <property type="term" value="F:prephenate dehydrogenase (NAD+) activity"/>
    <property type="evidence" value="ECO:0007669"/>
    <property type="project" value="InterPro"/>
</dbReference>
<dbReference type="PANTHER" id="PTHR21363:SF0">
    <property type="entry name" value="PREPHENATE DEHYDROGENASE [NADP(+)]"/>
    <property type="match status" value="1"/>
</dbReference>
<protein>
    <submittedName>
        <fullName evidence="3">Prephenate dehydrogenase</fullName>
    </submittedName>
</protein>
<gene>
    <name evidence="3" type="ORF">HLH33_02235</name>
</gene>
<evidence type="ECO:0000256" key="1">
    <source>
        <dbReference type="ARBA" id="ARBA00023002"/>
    </source>
</evidence>
<reference evidence="3 4" key="1">
    <citation type="submission" date="2020-04" db="EMBL/GenBank/DDBJ databases">
        <title>Description of novel Gluconacetobacter.</title>
        <authorList>
            <person name="Sombolestani A."/>
        </authorList>
    </citation>
    <scope>NUCLEOTIDE SEQUENCE [LARGE SCALE GENOMIC DNA]</scope>
    <source>
        <strain evidence="3 4">LMG 7603</strain>
    </source>
</reference>
<feature type="domain" description="Prephenate/arogenate dehydrogenase" evidence="2">
    <location>
        <begin position="11"/>
        <end position="257"/>
    </location>
</feature>
<dbReference type="OMA" id="LKIAVCP"/>
<dbReference type="InterPro" id="IPR008927">
    <property type="entry name" value="6-PGluconate_DH-like_C_sf"/>
</dbReference>
<dbReference type="SUPFAM" id="SSF51735">
    <property type="entry name" value="NAD(P)-binding Rossmann-fold domains"/>
    <property type="match status" value="1"/>
</dbReference>
<dbReference type="InterPro" id="IPR050812">
    <property type="entry name" value="Preph/Arog_dehydrog"/>
</dbReference>
<dbReference type="GO" id="GO:0006571">
    <property type="term" value="P:tyrosine biosynthetic process"/>
    <property type="evidence" value="ECO:0007669"/>
    <property type="project" value="InterPro"/>
</dbReference>
<proteinExistence type="predicted"/>
<comment type="caution">
    <text evidence="3">The sequence shown here is derived from an EMBL/GenBank/DDBJ whole genome shotgun (WGS) entry which is preliminary data.</text>
</comment>
<dbReference type="Gene3D" id="3.40.50.720">
    <property type="entry name" value="NAD(P)-binding Rossmann-like Domain"/>
    <property type="match status" value="1"/>
</dbReference>
<organism evidence="3 4">
    <name type="scientific">Gluconacetobacter diazotrophicus</name>
    <name type="common">Acetobacter diazotrophicus</name>
    <dbReference type="NCBI Taxonomy" id="33996"/>
    <lineage>
        <taxon>Bacteria</taxon>
        <taxon>Pseudomonadati</taxon>
        <taxon>Pseudomonadota</taxon>
        <taxon>Alphaproteobacteria</taxon>
        <taxon>Acetobacterales</taxon>
        <taxon>Acetobacteraceae</taxon>
        <taxon>Gluconacetobacter</taxon>
    </lineage>
</organism>
<dbReference type="PROSITE" id="PS51176">
    <property type="entry name" value="PDH_ADH"/>
    <property type="match status" value="1"/>
</dbReference>
<dbReference type="SUPFAM" id="SSF48179">
    <property type="entry name" value="6-phosphogluconate dehydrogenase C-terminal domain-like"/>
    <property type="match status" value="1"/>
</dbReference>
<dbReference type="AlphaFoldDB" id="A0A7W4FCB6"/>
<dbReference type="RefSeq" id="WP_012223204.1">
    <property type="nucleotide sequence ID" value="NZ_JABEQG010000002.1"/>
</dbReference>
<dbReference type="Proteomes" id="UP000550787">
    <property type="component" value="Unassembled WGS sequence"/>
</dbReference>
<keyword evidence="1" id="KW-0560">Oxidoreductase</keyword>
<accession>A0A7W4FCB6</accession>
<dbReference type="GO" id="GO:0070403">
    <property type="term" value="F:NAD+ binding"/>
    <property type="evidence" value="ECO:0007669"/>
    <property type="project" value="InterPro"/>
</dbReference>
<evidence type="ECO:0000259" key="2">
    <source>
        <dbReference type="PROSITE" id="PS51176"/>
    </source>
</evidence>
<sequence length="257" mass="27684">MSDRWFLSTQPVTGLVGFGAFGRLIAAHLRAHCRIRVYDPALPRGTDIPMAGVEAGSLAQAASCPIVILAVPVTALEETVRAIRPYLVRHALVVDVGSVKVVPARIMCQELPDHVRIVATHPLFGPQSARDGIAGHRIAVCPLRGTRAGRLVAFLRRTLGLRVILTTPDAHDRDAATAQGLTHLLARVLVGMEPLPARITTRSFEHLRAAAGMVRHDAPEVYHAIAHLNPYSSAVRDRFFAIARQVEDECAAAGPAP</sequence>
<name>A0A7W4FCB6_GLUDI</name>
<dbReference type="InterPro" id="IPR046826">
    <property type="entry name" value="PDH_N"/>
</dbReference>
<dbReference type="PANTHER" id="PTHR21363">
    <property type="entry name" value="PREPHENATE DEHYDROGENASE"/>
    <property type="match status" value="1"/>
</dbReference>
<dbReference type="EMBL" id="JABEQG010000002">
    <property type="protein sequence ID" value="MBB2155136.1"/>
    <property type="molecule type" value="Genomic_DNA"/>
</dbReference>
<evidence type="ECO:0000313" key="4">
    <source>
        <dbReference type="Proteomes" id="UP000550787"/>
    </source>
</evidence>
<dbReference type="InterPro" id="IPR036291">
    <property type="entry name" value="NAD(P)-bd_dom_sf"/>
</dbReference>
<dbReference type="Pfam" id="PF02153">
    <property type="entry name" value="PDH_N"/>
    <property type="match status" value="1"/>
</dbReference>
<dbReference type="GO" id="GO:0004665">
    <property type="term" value="F:prephenate dehydrogenase (NADP+) activity"/>
    <property type="evidence" value="ECO:0007669"/>
    <property type="project" value="InterPro"/>
</dbReference>
<evidence type="ECO:0000313" key="3">
    <source>
        <dbReference type="EMBL" id="MBB2155136.1"/>
    </source>
</evidence>